<evidence type="ECO:0000259" key="8">
    <source>
        <dbReference type="Pfam" id="PF03725"/>
    </source>
</evidence>
<feature type="domain" description="Exoribonuclease phosphorolytic" evidence="8">
    <location>
        <begin position="162"/>
        <end position="227"/>
    </location>
</feature>
<dbReference type="PANTHER" id="PTHR11953:SF0">
    <property type="entry name" value="EXOSOME COMPLEX COMPONENT RRP41"/>
    <property type="match status" value="1"/>
</dbReference>
<protein>
    <recommendedName>
        <fullName evidence="6">Ribonuclease PH</fullName>
        <shortName evidence="6">RNase PH</shortName>
        <ecNumber evidence="6">2.7.7.56</ecNumber>
    </recommendedName>
    <alternativeName>
        <fullName evidence="6">tRNA nucleotidyltransferase</fullName>
    </alternativeName>
</protein>
<dbReference type="InterPro" id="IPR050080">
    <property type="entry name" value="RNase_PH"/>
</dbReference>
<keyword evidence="6 9" id="KW-0548">Nucleotidyltransferase</keyword>
<dbReference type="OrthoDB" id="9807456at2"/>
<keyword evidence="2 6" id="KW-0698">rRNA processing</keyword>
<name>A0A5R8KD63_9BACT</name>
<dbReference type="GO" id="GO:0009022">
    <property type="term" value="F:tRNA nucleotidyltransferase activity"/>
    <property type="evidence" value="ECO:0007669"/>
    <property type="project" value="UniProtKB-UniRule"/>
</dbReference>
<proteinExistence type="inferred from homology"/>
<evidence type="ECO:0000256" key="6">
    <source>
        <dbReference type="HAMAP-Rule" id="MF_00564"/>
    </source>
</evidence>
<evidence type="ECO:0000313" key="9">
    <source>
        <dbReference type="EMBL" id="TLD70252.1"/>
    </source>
</evidence>
<reference evidence="9 10" key="1">
    <citation type="submission" date="2019-05" db="EMBL/GenBank/DDBJ databases">
        <title>Verrucobacter flavum gen. nov., sp. nov. a new member of the family Verrucomicrobiaceae.</title>
        <authorList>
            <person name="Szuroczki S."/>
            <person name="Abbaszade G."/>
            <person name="Szabo A."/>
            <person name="Felfoldi T."/>
            <person name="Schumann P."/>
            <person name="Boka K."/>
            <person name="Keki Z."/>
            <person name="Toumi M."/>
            <person name="Toth E."/>
        </authorList>
    </citation>
    <scope>NUCLEOTIDE SEQUENCE [LARGE SCALE GENOMIC DNA]</scope>
    <source>
        <strain evidence="9 10">MG-N-17</strain>
    </source>
</reference>
<evidence type="ECO:0000313" key="10">
    <source>
        <dbReference type="Proteomes" id="UP000306196"/>
    </source>
</evidence>
<feature type="binding site" evidence="6">
    <location>
        <begin position="127"/>
        <end position="129"/>
    </location>
    <ligand>
        <name>phosphate</name>
        <dbReference type="ChEBI" id="CHEBI:43474"/>
        <note>substrate</note>
    </ligand>
</feature>
<dbReference type="SUPFAM" id="SSF54211">
    <property type="entry name" value="Ribosomal protein S5 domain 2-like"/>
    <property type="match status" value="1"/>
</dbReference>
<comment type="catalytic activity">
    <reaction evidence="6">
        <text>tRNA(n+1) + phosphate = tRNA(n) + a ribonucleoside 5'-diphosphate</text>
        <dbReference type="Rhea" id="RHEA:10628"/>
        <dbReference type="Rhea" id="RHEA-COMP:17343"/>
        <dbReference type="Rhea" id="RHEA-COMP:17344"/>
        <dbReference type="ChEBI" id="CHEBI:43474"/>
        <dbReference type="ChEBI" id="CHEBI:57930"/>
        <dbReference type="ChEBI" id="CHEBI:173114"/>
        <dbReference type="EC" id="2.7.7.56"/>
    </reaction>
</comment>
<dbReference type="AlphaFoldDB" id="A0A5R8KD63"/>
<evidence type="ECO:0000256" key="1">
    <source>
        <dbReference type="ARBA" id="ARBA00006678"/>
    </source>
</evidence>
<dbReference type="GO" id="GO:0000175">
    <property type="term" value="F:3'-5'-RNA exonuclease activity"/>
    <property type="evidence" value="ECO:0007669"/>
    <property type="project" value="UniProtKB-UniRule"/>
</dbReference>
<dbReference type="InterPro" id="IPR015847">
    <property type="entry name" value="ExoRNase_PH_dom2"/>
</dbReference>
<feature type="domain" description="Exoribonuclease phosphorolytic" evidence="7">
    <location>
        <begin position="11"/>
        <end position="139"/>
    </location>
</feature>
<keyword evidence="4 6" id="KW-0819">tRNA processing</keyword>
<dbReference type="RefSeq" id="WP_138086851.1">
    <property type="nucleotide sequence ID" value="NZ_VAUV01000009.1"/>
</dbReference>
<dbReference type="Gene3D" id="3.30.230.70">
    <property type="entry name" value="GHMP Kinase, N-terminal domain"/>
    <property type="match status" value="1"/>
</dbReference>
<keyword evidence="10" id="KW-1185">Reference proteome</keyword>
<evidence type="ECO:0000256" key="4">
    <source>
        <dbReference type="ARBA" id="ARBA00022694"/>
    </source>
</evidence>
<dbReference type="InterPro" id="IPR001247">
    <property type="entry name" value="ExoRNase_PH_dom1"/>
</dbReference>
<comment type="similarity">
    <text evidence="1 6">Belongs to the RNase PH family.</text>
</comment>
<dbReference type="GO" id="GO:0031125">
    <property type="term" value="P:rRNA 3'-end processing"/>
    <property type="evidence" value="ECO:0007669"/>
    <property type="project" value="UniProtKB-ARBA"/>
</dbReference>
<dbReference type="EC" id="2.7.7.56" evidence="6"/>
<keyword evidence="5" id="KW-0694">RNA-binding</keyword>
<dbReference type="GO" id="GO:0000049">
    <property type="term" value="F:tRNA binding"/>
    <property type="evidence" value="ECO:0007669"/>
    <property type="project" value="UniProtKB-UniRule"/>
</dbReference>
<evidence type="ECO:0000256" key="3">
    <source>
        <dbReference type="ARBA" id="ARBA00022555"/>
    </source>
</evidence>
<evidence type="ECO:0000256" key="2">
    <source>
        <dbReference type="ARBA" id="ARBA00022552"/>
    </source>
</evidence>
<evidence type="ECO:0000256" key="5">
    <source>
        <dbReference type="ARBA" id="ARBA00022884"/>
    </source>
</evidence>
<dbReference type="EMBL" id="VAUV01000009">
    <property type="protein sequence ID" value="TLD70252.1"/>
    <property type="molecule type" value="Genomic_DNA"/>
</dbReference>
<accession>A0A5R8KD63</accession>
<dbReference type="Pfam" id="PF03725">
    <property type="entry name" value="RNase_PH_C"/>
    <property type="match status" value="1"/>
</dbReference>
<comment type="function">
    <text evidence="6">Phosphorolytic 3'-5' exoribonuclease that plays an important role in tRNA 3'-end maturation. Removes nucleotide residues following the 3'-CCA terminus of tRNAs; can also add nucleotides to the ends of RNA molecules by using nucleoside diphosphates as substrates, but this may not be physiologically important. Probably plays a role in initiation of 16S rRNA degradation (leading to ribosome degradation) during starvation.</text>
</comment>
<keyword evidence="6 9" id="KW-0808">Transferase</keyword>
<dbReference type="Proteomes" id="UP000306196">
    <property type="component" value="Unassembled WGS sequence"/>
</dbReference>
<keyword evidence="3 6" id="KW-0820">tRNA-binding</keyword>
<evidence type="ECO:0000259" key="7">
    <source>
        <dbReference type="Pfam" id="PF01138"/>
    </source>
</evidence>
<sequence>MPRSDSRAADQLREISFEPDIAPHATGSVLVSFGKTRVICAATIQDEVPRWMKVQGVQGGWLTAEYSMLPYSTLDRKDRDISRGKLDGRSQEIQRLIGRSLRAVVDLKKLGSRTLWIDCDVLQADGGTRTASITGACVAATMAFNRLLAKGTLREQPMTRKVAAISVGIYKNEALLDLCYEEDRDAEVDCNLVMTEDGRFVEIQGSGEESTFTDEQLAAMLVLGKKGIKELCALQSAAIEAAAPAKGIAKAAPKSNVDVASLEAAFKKL</sequence>
<dbReference type="InterPro" id="IPR002381">
    <property type="entry name" value="RNase_PH_bac-type"/>
</dbReference>
<dbReference type="GO" id="GO:0016075">
    <property type="term" value="P:rRNA catabolic process"/>
    <property type="evidence" value="ECO:0007669"/>
    <property type="project" value="UniProtKB-UniRule"/>
</dbReference>
<dbReference type="PANTHER" id="PTHR11953">
    <property type="entry name" value="EXOSOME COMPLEX COMPONENT"/>
    <property type="match status" value="1"/>
</dbReference>
<comment type="caution">
    <text evidence="9">The sequence shown here is derived from an EMBL/GenBank/DDBJ whole genome shotgun (WGS) entry which is preliminary data.</text>
</comment>
<dbReference type="InterPro" id="IPR018336">
    <property type="entry name" value="RNase_PH_CS"/>
</dbReference>
<dbReference type="SUPFAM" id="SSF55666">
    <property type="entry name" value="Ribonuclease PH domain 2-like"/>
    <property type="match status" value="1"/>
</dbReference>
<dbReference type="NCBIfam" id="TIGR01966">
    <property type="entry name" value="RNasePH"/>
    <property type="match status" value="1"/>
</dbReference>
<dbReference type="Pfam" id="PF01138">
    <property type="entry name" value="RNase_PH"/>
    <property type="match status" value="1"/>
</dbReference>
<dbReference type="HAMAP" id="MF_00564">
    <property type="entry name" value="RNase_PH"/>
    <property type="match status" value="1"/>
</dbReference>
<dbReference type="FunFam" id="3.30.230.70:FF:000003">
    <property type="entry name" value="Ribonuclease PH"/>
    <property type="match status" value="1"/>
</dbReference>
<dbReference type="InterPro" id="IPR027408">
    <property type="entry name" value="PNPase/RNase_PH_dom_sf"/>
</dbReference>
<dbReference type="PROSITE" id="PS01277">
    <property type="entry name" value="RIBONUCLEASE_PH"/>
    <property type="match status" value="1"/>
</dbReference>
<dbReference type="GO" id="GO:0008033">
    <property type="term" value="P:tRNA processing"/>
    <property type="evidence" value="ECO:0007669"/>
    <property type="project" value="UniProtKB-UniRule"/>
</dbReference>
<gene>
    <name evidence="6" type="primary">rph</name>
    <name evidence="9" type="ORF">FEM03_13790</name>
</gene>
<dbReference type="InterPro" id="IPR020568">
    <property type="entry name" value="Ribosomal_Su5_D2-typ_SF"/>
</dbReference>
<comment type="subunit">
    <text evidence="6">Homohexameric ring arranged as a trimer of dimers.</text>
</comment>
<feature type="binding site" evidence="6">
    <location>
        <position position="89"/>
    </location>
    <ligand>
        <name>phosphate</name>
        <dbReference type="ChEBI" id="CHEBI:43474"/>
        <note>substrate</note>
    </ligand>
</feature>
<dbReference type="InterPro" id="IPR036345">
    <property type="entry name" value="ExoRNase_PH_dom2_sf"/>
</dbReference>
<dbReference type="CDD" id="cd11362">
    <property type="entry name" value="RNase_PH_bact"/>
    <property type="match status" value="1"/>
</dbReference>
<organism evidence="9 10">
    <name type="scientific">Phragmitibacter flavus</name>
    <dbReference type="NCBI Taxonomy" id="2576071"/>
    <lineage>
        <taxon>Bacteria</taxon>
        <taxon>Pseudomonadati</taxon>
        <taxon>Verrucomicrobiota</taxon>
        <taxon>Verrucomicrobiia</taxon>
        <taxon>Verrucomicrobiales</taxon>
        <taxon>Verrucomicrobiaceae</taxon>
        <taxon>Phragmitibacter</taxon>
    </lineage>
</organism>